<dbReference type="EMBL" id="GG705017">
    <property type="protein sequence ID" value="EEY91498.1"/>
    <property type="molecule type" value="Genomic_DNA"/>
</dbReference>
<protein>
    <recommendedName>
        <fullName evidence="3">DUF3800 domain-containing protein</fullName>
    </recommendedName>
</protein>
<proteinExistence type="predicted"/>
<dbReference type="InterPro" id="IPR024524">
    <property type="entry name" value="DUF3800"/>
</dbReference>
<evidence type="ECO:0000313" key="1">
    <source>
        <dbReference type="EMBL" id="EEY91498.1"/>
    </source>
</evidence>
<evidence type="ECO:0000313" key="2">
    <source>
        <dbReference type="Proteomes" id="UP000018442"/>
    </source>
</evidence>
<evidence type="ECO:0008006" key="3">
    <source>
        <dbReference type="Google" id="ProtNLM"/>
    </source>
</evidence>
<dbReference type="Proteomes" id="UP000018442">
    <property type="component" value="Unassembled WGS sequence"/>
</dbReference>
<reference evidence="2" key="1">
    <citation type="journal article" date="2012" name="PLoS ONE">
        <title>The success of Acinetobacter species; genetic, metabolic and virulence attributes.</title>
        <authorList>
            <person name="Peleg A.Y."/>
            <person name="de Breij A."/>
            <person name="Adams M.D."/>
            <person name="Cerqueira G.M."/>
            <person name="Mocali S."/>
            <person name="Galardini M."/>
            <person name="Nibbering P.H."/>
            <person name="Earl A.M."/>
            <person name="Ward D.V."/>
            <person name="Paterson D.L."/>
            <person name="Seifert H."/>
            <person name="Dijkshoorn L."/>
        </authorList>
    </citation>
    <scope>NUCLEOTIDE SEQUENCE [LARGE SCALE GENOMIC DNA]</scope>
    <source>
        <strain evidence="2">SH205</strain>
    </source>
</reference>
<organism evidence="1 2">
    <name type="scientific">Acinetobacter junii SH205</name>
    <dbReference type="NCBI Taxonomy" id="575587"/>
    <lineage>
        <taxon>Bacteria</taxon>
        <taxon>Pseudomonadati</taxon>
        <taxon>Pseudomonadota</taxon>
        <taxon>Gammaproteobacteria</taxon>
        <taxon>Moraxellales</taxon>
        <taxon>Moraxellaceae</taxon>
        <taxon>Acinetobacter</taxon>
    </lineage>
</organism>
<dbReference type="HOGENOM" id="CLU_096362_0_0_6"/>
<dbReference type="AlphaFoldDB" id="D0SR87"/>
<dbReference type="RefSeq" id="WP_005403927.1">
    <property type="nucleotide sequence ID" value="NZ_GG705017.1"/>
</dbReference>
<dbReference type="Pfam" id="PF12686">
    <property type="entry name" value="DUF3800"/>
    <property type="match status" value="1"/>
</dbReference>
<gene>
    <name evidence="1" type="ORF">HMPREF0026_02997</name>
</gene>
<name>D0SR87_ACIJU</name>
<sequence length="244" mass="28894">MKNYRIYCDESCHLEHDNHQVMVIGCIKLADDHNHELRQKFKEIQLKHKSPTELKWNTVSSSRFAMYKELIDAFFETGLISFRCVVVKNKNDLNHDEFNNGSHDNFYYKLVYQLLNNKWVMGQEHQYHVFLDIKDTRGRERLAKINQVFGNQYYNNSPFMSFQHLHSQDAFWIQWADFLIGAIGYKSRGEHLKERASPVKKEIINYLEQRSGYLLDEGTPPFESKFNIFNFRVKSRKLGGVGNA</sequence>
<accession>D0SR87</accession>